<dbReference type="EMBL" id="JBHULE010000019">
    <property type="protein sequence ID" value="MFD2563661.1"/>
    <property type="molecule type" value="Genomic_DNA"/>
</dbReference>
<comment type="caution">
    <text evidence="1">The sequence shown here is derived from an EMBL/GenBank/DDBJ whole genome shotgun (WGS) entry which is preliminary data.</text>
</comment>
<dbReference type="RefSeq" id="WP_378293282.1">
    <property type="nucleotide sequence ID" value="NZ_JBHULE010000019.1"/>
</dbReference>
<keyword evidence="2" id="KW-1185">Reference proteome</keyword>
<proteinExistence type="predicted"/>
<accession>A0ABW5LIM7</accession>
<evidence type="ECO:0008006" key="3">
    <source>
        <dbReference type="Google" id="ProtNLM"/>
    </source>
</evidence>
<protein>
    <recommendedName>
        <fullName evidence="3">Lipoprotein</fullName>
    </recommendedName>
</protein>
<sequence length="132" mass="15517">MKRILIFLVCISVAGCARTVEPTTENINKIFASQDFTFEFHQLGETTKSISFREDYLVYKSDQPTIRRVITYDEVLLINNFIHKIVYLDQKDHDITSSSYYVIKNTAYKTTIVPEQEDFYFEVLLKTLKLIE</sequence>
<evidence type="ECO:0000313" key="2">
    <source>
        <dbReference type="Proteomes" id="UP001597319"/>
    </source>
</evidence>
<dbReference type="PROSITE" id="PS51257">
    <property type="entry name" value="PROKAR_LIPOPROTEIN"/>
    <property type="match status" value="1"/>
</dbReference>
<evidence type="ECO:0000313" key="1">
    <source>
        <dbReference type="EMBL" id="MFD2563661.1"/>
    </source>
</evidence>
<dbReference type="Proteomes" id="UP001597319">
    <property type="component" value="Unassembled WGS sequence"/>
</dbReference>
<name>A0ABW5LIM7_9FLAO</name>
<organism evidence="1 2">
    <name type="scientific">Aquimarina rubra</name>
    <dbReference type="NCBI Taxonomy" id="1920033"/>
    <lineage>
        <taxon>Bacteria</taxon>
        <taxon>Pseudomonadati</taxon>
        <taxon>Bacteroidota</taxon>
        <taxon>Flavobacteriia</taxon>
        <taxon>Flavobacteriales</taxon>
        <taxon>Flavobacteriaceae</taxon>
        <taxon>Aquimarina</taxon>
    </lineage>
</organism>
<reference evidence="2" key="1">
    <citation type="journal article" date="2019" name="Int. J. Syst. Evol. Microbiol.">
        <title>The Global Catalogue of Microorganisms (GCM) 10K type strain sequencing project: providing services to taxonomists for standard genome sequencing and annotation.</title>
        <authorList>
            <consortium name="The Broad Institute Genomics Platform"/>
            <consortium name="The Broad Institute Genome Sequencing Center for Infectious Disease"/>
            <person name="Wu L."/>
            <person name="Ma J."/>
        </authorList>
    </citation>
    <scope>NUCLEOTIDE SEQUENCE [LARGE SCALE GENOMIC DNA]</scope>
    <source>
        <strain evidence="2">KCTC 52274</strain>
    </source>
</reference>
<gene>
    <name evidence="1" type="ORF">ACFSR1_13355</name>
</gene>